<keyword evidence="8" id="KW-1185">Reference proteome</keyword>
<dbReference type="InterPro" id="IPR016461">
    <property type="entry name" value="COMT-like"/>
</dbReference>
<dbReference type="Pfam" id="PF08100">
    <property type="entry name" value="Dimerisation"/>
    <property type="match status" value="1"/>
</dbReference>
<dbReference type="InterPro" id="IPR036388">
    <property type="entry name" value="WH-like_DNA-bd_sf"/>
</dbReference>
<comment type="caution">
    <text evidence="7">The sequence shown here is derived from an EMBL/GenBank/DDBJ whole genome shotgun (WGS) entry which is preliminary data.</text>
</comment>
<dbReference type="PIRSF" id="PIRSF005739">
    <property type="entry name" value="O-mtase"/>
    <property type="match status" value="1"/>
</dbReference>
<dbReference type="GO" id="GO:0046983">
    <property type="term" value="F:protein dimerization activity"/>
    <property type="evidence" value="ECO:0007669"/>
    <property type="project" value="InterPro"/>
</dbReference>
<evidence type="ECO:0000313" key="7">
    <source>
        <dbReference type="EMBL" id="KKO19312.1"/>
    </source>
</evidence>
<dbReference type="Gene3D" id="3.40.50.150">
    <property type="entry name" value="Vaccinia Virus protein VP39"/>
    <property type="match status" value="1"/>
</dbReference>
<accession>A0A0M2UU16</accession>
<dbReference type="Proteomes" id="UP000034954">
    <property type="component" value="Unassembled WGS sequence"/>
</dbReference>
<dbReference type="InterPro" id="IPR036390">
    <property type="entry name" value="WH_DNA-bd_sf"/>
</dbReference>
<dbReference type="PANTHER" id="PTHR43712:SF2">
    <property type="entry name" value="O-METHYLTRANSFERASE CICE"/>
    <property type="match status" value="1"/>
</dbReference>
<evidence type="ECO:0000256" key="1">
    <source>
        <dbReference type="ARBA" id="ARBA00022603"/>
    </source>
</evidence>
<keyword evidence="3" id="KW-0949">S-adenosyl-L-methionine</keyword>
<evidence type="ECO:0000313" key="8">
    <source>
        <dbReference type="Proteomes" id="UP000034954"/>
    </source>
</evidence>
<organism evidence="7 8">
    <name type="scientific">Candidatus Brocadia fulgida</name>
    <dbReference type="NCBI Taxonomy" id="380242"/>
    <lineage>
        <taxon>Bacteria</taxon>
        <taxon>Pseudomonadati</taxon>
        <taxon>Planctomycetota</taxon>
        <taxon>Candidatus Brocadiia</taxon>
        <taxon>Candidatus Brocadiales</taxon>
        <taxon>Candidatus Brocadiaceae</taxon>
        <taxon>Candidatus Brocadia</taxon>
    </lineage>
</organism>
<dbReference type="Gene3D" id="1.10.10.10">
    <property type="entry name" value="Winged helix-like DNA-binding domain superfamily/Winged helix DNA-binding domain"/>
    <property type="match status" value="1"/>
</dbReference>
<evidence type="ECO:0000259" key="6">
    <source>
        <dbReference type="Pfam" id="PF08100"/>
    </source>
</evidence>
<dbReference type="InterPro" id="IPR029063">
    <property type="entry name" value="SAM-dependent_MTases_sf"/>
</dbReference>
<dbReference type="CDD" id="cd02440">
    <property type="entry name" value="AdoMet_MTases"/>
    <property type="match status" value="1"/>
</dbReference>
<feature type="domain" description="O-methyltransferase C-terminal" evidence="5">
    <location>
        <begin position="140"/>
        <end position="322"/>
    </location>
</feature>
<name>A0A0M2UU16_9BACT</name>
<dbReference type="InterPro" id="IPR012967">
    <property type="entry name" value="COMT_dimerisation"/>
</dbReference>
<gene>
    <name evidence="7" type="ORF">BROFUL_01972</name>
</gene>
<feature type="domain" description="O-methyltransferase dimerisation" evidence="6">
    <location>
        <begin position="20"/>
        <end position="95"/>
    </location>
</feature>
<keyword evidence="2" id="KW-0808">Transferase</keyword>
<evidence type="ECO:0000256" key="2">
    <source>
        <dbReference type="ARBA" id="ARBA00022679"/>
    </source>
</evidence>
<proteinExistence type="predicted"/>
<keyword evidence="1 7" id="KW-0489">Methyltransferase</keyword>
<sequence length="341" mass="38482">MKGEDTTMADTNHLNADYLLQLSCGYWKSHVLFTAVGFDLFTILNRGRRTAKEISQTIQANERATEMLLNALVSLDLLTKQENYYANSVLSNRHLIKGNPYYLGDSIHHFHNMMDTWAMLRETIETGNPVSLKDLPEEVDPHDVRDFITAMHNLASVKTEEICSKIDLKEAKLLLDIAGGPGTYAIALARANPGLHAVVFDLEHTIRLTREFIAAAKIEDRVTTQAGNCLEDSFGEKVYDAILVSNLLHIYNPANNTRILRKCRDALRERGLIVIHEFVLDTTKTHPQFAALFSLNMLLGTQEGESYSEDEYRVWLANAGFEDIKRIDLESNSTLILGKKK</sequence>
<dbReference type="SUPFAM" id="SSF53335">
    <property type="entry name" value="S-adenosyl-L-methionine-dependent methyltransferases"/>
    <property type="match status" value="1"/>
</dbReference>
<dbReference type="EMBL" id="LAQJ01000201">
    <property type="protein sequence ID" value="KKO19312.1"/>
    <property type="molecule type" value="Genomic_DNA"/>
</dbReference>
<dbReference type="SUPFAM" id="SSF46785">
    <property type="entry name" value="Winged helix' DNA-binding domain"/>
    <property type="match status" value="1"/>
</dbReference>
<dbReference type="PROSITE" id="PS51683">
    <property type="entry name" value="SAM_OMT_II"/>
    <property type="match status" value="1"/>
</dbReference>
<dbReference type="Pfam" id="PF00891">
    <property type="entry name" value="Methyltransf_2"/>
    <property type="match status" value="1"/>
</dbReference>
<dbReference type="InterPro" id="IPR001077">
    <property type="entry name" value="COMT_C"/>
</dbReference>
<feature type="active site" description="Proton acceptor" evidence="4">
    <location>
        <position position="249"/>
    </location>
</feature>
<evidence type="ECO:0000259" key="5">
    <source>
        <dbReference type="Pfam" id="PF00891"/>
    </source>
</evidence>
<evidence type="ECO:0000256" key="4">
    <source>
        <dbReference type="PIRSR" id="PIRSR005739-1"/>
    </source>
</evidence>
<dbReference type="AlphaFoldDB" id="A0A0M2UU16"/>
<dbReference type="PANTHER" id="PTHR43712">
    <property type="entry name" value="PUTATIVE (AFU_ORTHOLOGUE AFUA_4G14580)-RELATED"/>
    <property type="match status" value="1"/>
</dbReference>
<protein>
    <submittedName>
        <fullName evidence="7">Methyltransferase</fullName>
    </submittedName>
</protein>
<evidence type="ECO:0000256" key="3">
    <source>
        <dbReference type="ARBA" id="ARBA00022691"/>
    </source>
</evidence>
<dbReference type="GO" id="GO:0032259">
    <property type="term" value="P:methylation"/>
    <property type="evidence" value="ECO:0007669"/>
    <property type="project" value="UniProtKB-KW"/>
</dbReference>
<reference evidence="7 8" key="1">
    <citation type="journal article" date="2013" name="BMC Microbiol.">
        <title>Identification of the type II cytochrome c maturation pathway in anammox bacteria by comparative genomics.</title>
        <authorList>
            <person name="Ferousi C."/>
            <person name="Speth D.R."/>
            <person name="Reimann J."/>
            <person name="Op den Camp H.J."/>
            <person name="Allen J.W."/>
            <person name="Keltjens J.T."/>
            <person name="Jetten M.S."/>
        </authorList>
    </citation>
    <scope>NUCLEOTIDE SEQUENCE [LARGE SCALE GENOMIC DNA]</scope>
    <source>
        <strain evidence="7">RU1</strain>
    </source>
</reference>
<dbReference type="GO" id="GO:0008171">
    <property type="term" value="F:O-methyltransferase activity"/>
    <property type="evidence" value="ECO:0007669"/>
    <property type="project" value="InterPro"/>
</dbReference>